<dbReference type="CDD" id="cd14748">
    <property type="entry name" value="PBP2_UgpB"/>
    <property type="match status" value="1"/>
</dbReference>
<dbReference type="InterPro" id="IPR050490">
    <property type="entry name" value="Bact_solute-bd_prot1"/>
</dbReference>
<proteinExistence type="inferred from homology"/>
<name>A0A1J5GUL6_9BACT</name>
<dbReference type="EMBL" id="MNYY01000048">
    <property type="protein sequence ID" value="OIP72279.1"/>
    <property type="molecule type" value="Genomic_DNA"/>
</dbReference>
<evidence type="ECO:0000256" key="6">
    <source>
        <dbReference type="ARBA" id="ARBA00022729"/>
    </source>
</evidence>
<accession>A0A2M8CCT6</accession>
<evidence type="ECO:0000256" key="3">
    <source>
        <dbReference type="ARBA" id="ARBA00011557"/>
    </source>
</evidence>
<dbReference type="Proteomes" id="UP000230646">
    <property type="component" value="Unassembled WGS sequence"/>
</dbReference>
<dbReference type="AlphaFoldDB" id="A0A1J5GUL6"/>
<evidence type="ECO:0000256" key="1">
    <source>
        <dbReference type="ARBA" id="ARBA00004418"/>
    </source>
</evidence>
<dbReference type="InterPro" id="IPR006059">
    <property type="entry name" value="SBP"/>
</dbReference>
<accession>A0A2M7K7E3</accession>
<evidence type="ECO:0000313" key="9">
    <source>
        <dbReference type="EMBL" id="PIX34037.1"/>
    </source>
</evidence>
<dbReference type="EMBL" id="PFTV01000103">
    <property type="protein sequence ID" value="PJB56884.1"/>
    <property type="molecule type" value="Genomic_DNA"/>
</dbReference>
<evidence type="ECO:0000313" key="14">
    <source>
        <dbReference type="Proteomes" id="UP000230646"/>
    </source>
</evidence>
<evidence type="ECO:0000256" key="7">
    <source>
        <dbReference type="SAM" id="SignalP"/>
    </source>
</evidence>
<comment type="subunit">
    <text evidence="3">The complex is composed of two ATP-binding proteins (UgpC), two transmembrane proteins (UgpA and UgpE) and a solute-binding protein (UgpB).</text>
</comment>
<evidence type="ECO:0000313" key="12">
    <source>
        <dbReference type="Proteomes" id="UP000182763"/>
    </source>
</evidence>
<comment type="similarity">
    <text evidence="2">Belongs to the bacterial solute-binding protein 1 family.</text>
</comment>
<dbReference type="EMBL" id="PFIP01000110">
    <property type="protein sequence ID" value="PIX34037.1"/>
    <property type="molecule type" value="Genomic_DNA"/>
</dbReference>
<sequence length="440" mass="48542">MKKIIFITFLIIVFLASSVTLAAEKTKVQFWHAMGGWRIELLQEMVNNFMALNPDIEVEVQYTGSYGDTINKLNVAVQSKVAPHVVQGYDIATQMLIDGEVGLVMQDLIDADPTFDIGAFMPQVLNYYRVNGKLYCMPFNSSNAIMFYNKTLFEKAGLDPNKPPKTYEELLEYAKKLTTKDDKGNVVQAAVCWSLNCWFFEQFMATQNAPLVDNDNGRTGRPTKAIFNSDAGLKVFTFWNDLTKNGDMINTKLEDWTAARNLFISQKVAMLITSTSDVALMVKSAQENNFELGSAFLPTPADAEAGGVVIGGGSLWIIGGHPKNETDAAWKFVKYMTEAPQQIKWHTGTGYFPVRKDAIEGLLAQGYYSGSPHDLTAILQLLLSTQNYNTNGAIIGAFAEMRSIVASNIEKMLSGSMTPAEALAAAEKAATEAIRNYEGL</sequence>
<evidence type="ECO:0000313" key="13">
    <source>
        <dbReference type="Proteomes" id="UP000228560"/>
    </source>
</evidence>
<evidence type="ECO:0000256" key="5">
    <source>
        <dbReference type="ARBA" id="ARBA00022448"/>
    </source>
</evidence>
<keyword evidence="6 7" id="KW-0732">Signal</keyword>
<feature type="signal peptide" evidence="7">
    <location>
        <begin position="1"/>
        <end position="22"/>
    </location>
</feature>
<dbReference type="Proteomes" id="UP000182763">
    <property type="component" value="Unassembled WGS sequence"/>
</dbReference>
<comment type="caution">
    <text evidence="8">The sequence shown here is derived from an EMBL/GenBank/DDBJ whole genome shotgun (WGS) entry which is preliminary data.</text>
</comment>
<accession>A0A2M7PP52</accession>
<gene>
    <name evidence="8" type="ORF">AUK42_02260</name>
    <name evidence="11" type="ORF">CO097_04205</name>
    <name evidence="10" type="ORF">COZ07_06930</name>
    <name evidence="9" type="ORF">COZ58_05300</name>
</gene>
<evidence type="ECO:0000256" key="2">
    <source>
        <dbReference type="ARBA" id="ARBA00008520"/>
    </source>
</evidence>
<evidence type="ECO:0000256" key="4">
    <source>
        <dbReference type="ARBA" id="ARBA00017470"/>
    </source>
</evidence>
<evidence type="ECO:0000313" key="8">
    <source>
        <dbReference type="EMBL" id="OIP72279.1"/>
    </source>
</evidence>
<dbReference type="PANTHER" id="PTHR43649:SF31">
    <property type="entry name" value="SN-GLYCEROL-3-PHOSPHATE-BINDING PERIPLASMIC PROTEIN UGPB"/>
    <property type="match status" value="1"/>
</dbReference>
<dbReference type="STRING" id="1805029.AUK42_02260"/>
<dbReference type="SUPFAM" id="SSF53850">
    <property type="entry name" value="Periplasmic binding protein-like II"/>
    <property type="match status" value="1"/>
</dbReference>
<dbReference type="Gene3D" id="3.40.190.10">
    <property type="entry name" value="Periplasmic binding protein-like II"/>
    <property type="match status" value="2"/>
</dbReference>
<protein>
    <recommendedName>
        <fullName evidence="4">sn-glycerol-3-phosphate-binding periplasmic protein UgpB</fullName>
    </recommendedName>
</protein>
<dbReference type="Pfam" id="PF13416">
    <property type="entry name" value="SBP_bac_8"/>
    <property type="match status" value="1"/>
</dbReference>
<organism evidence="8 12">
    <name type="scientific">Candidatus Infernicultor aquiphilus</name>
    <dbReference type="NCBI Taxonomy" id="1805029"/>
    <lineage>
        <taxon>Bacteria</taxon>
        <taxon>Pseudomonadati</taxon>
        <taxon>Atribacterota</taxon>
        <taxon>Candidatus Phoenicimicrobiia</taxon>
        <taxon>Candidatus Pheonicimicrobiales</taxon>
        <taxon>Candidatus Phoenicimicrobiaceae</taxon>
        <taxon>Candidatus Infernicultor</taxon>
    </lineage>
</organism>
<comment type="subcellular location">
    <subcellularLocation>
        <location evidence="1">Periplasm</location>
    </subcellularLocation>
</comment>
<dbReference type="PANTHER" id="PTHR43649">
    <property type="entry name" value="ARABINOSE-BINDING PROTEIN-RELATED"/>
    <property type="match status" value="1"/>
</dbReference>
<feature type="chain" id="PRO_5044375490" description="sn-glycerol-3-phosphate-binding periplasmic protein UgpB" evidence="7">
    <location>
        <begin position="23"/>
        <end position="440"/>
    </location>
</feature>
<accession>A0A1J5GUL6</accession>
<reference evidence="8 12" key="1">
    <citation type="journal article" date="2016" name="Environ. Microbiol.">
        <title>Genomic resolution of a cold subsurface aquifer community provides metabolic insights for novel microbes adapted to high CO concentrations.</title>
        <authorList>
            <person name="Probst A.J."/>
            <person name="Castelle C.J."/>
            <person name="Singh A."/>
            <person name="Brown C.T."/>
            <person name="Anantharaman K."/>
            <person name="Sharon I."/>
            <person name="Hug L.A."/>
            <person name="Burstein D."/>
            <person name="Emerson J.B."/>
            <person name="Thomas B.C."/>
            <person name="Banfield J.F."/>
        </authorList>
    </citation>
    <scope>NUCLEOTIDE SEQUENCE [LARGE SCALE GENOMIC DNA]</scope>
    <source>
        <strain evidence="8">CG2_30_33_13</strain>
    </source>
</reference>
<dbReference type="Proteomes" id="UP000228560">
    <property type="component" value="Unassembled WGS sequence"/>
</dbReference>
<reference evidence="13 14" key="3">
    <citation type="submission" date="2017-09" db="EMBL/GenBank/DDBJ databases">
        <title>Depth-based differentiation of microbial function through sediment-hosted aquifers and enrichment of novel symbionts in the deep terrestrial subsurface.</title>
        <authorList>
            <person name="Probst A.J."/>
            <person name="Ladd B."/>
            <person name="Jarett J.K."/>
            <person name="Geller-Mcgrath D.E."/>
            <person name="Sieber C.M."/>
            <person name="Emerson J.B."/>
            <person name="Anantharaman K."/>
            <person name="Thomas B.C."/>
            <person name="Malmstrom R."/>
            <person name="Stieglmeier M."/>
            <person name="Klingl A."/>
            <person name="Woyke T."/>
            <person name="Ryan C.M."/>
            <person name="Banfield J.F."/>
        </authorList>
    </citation>
    <scope>NUCLEOTIDE SEQUENCE [LARGE SCALE GENOMIC DNA]</scope>
    <source>
        <strain evidence="10">CG_4_10_14_3_um_filter_34_13</strain>
        <strain evidence="11">CG_4_9_14_3_um_filter_33_16</strain>
    </source>
</reference>
<dbReference type="EMBL" id="PFKO01000262">
    <property type="protein sequence ID" value="PIY32087.1"/>
    <property type="molecule type" value="Genomic_DNA"/>
</dbReference>
<dbReference type="Proteomes" id="UP000231493">
    <property type="component" value="Unassembled WGS sequence"/>
</dbReference>
<reference evidence="9" key="2">
    <citation type="submission" date="2017-09" db="EMBL/GenBank/DDBJ databases">
        <title>Depth-based differentiation of microbial function through sediment-hosted aquifers and enrichment of novel symbionts in the deep terrestrial subsurface.</title>
        <authorList>
            <person name="Probst A.J."/>
            <person name="Ladd B."/>
            <person name="Jarett J.K."/>
            <person name="Geller-Mcgrath D.E."/>
            <person name="Sieber C.M.K."/>
            <person name="Emerson J.B."/>
            <person name="Anantharaman K."/>
            <person name="Thomas B.C."/>
            <person name="Malmstrom R."/>
            <person name="Stieglmeier M."/>
            <person name="Klingl A."/>
            <person name="Woyke T."/>
            <person name="Ryan C.M."/>
            <person name="Banfield J.F."/>
        </authorList>
    </citation>
    <scope>NUCLEOTIDE SEQUENCE</scope>
    <source>
        <strain evidence="9">CG_4_8_14_3_um_filter_34_18</strain>
    </source>
</reference>
<evidence type="ECO:0000313" key="10">
    <source>
        <dbReference type="EMBL" id="PIY32087.1"/>
    </source>
</evidence>
<dbReference type="GO" id="GO:0042597">
    <property type="term" value="C:periplasmic space"/>
    <property type="evidence" value="ECO:0007669"/>
    <property type="project" value="UniProtKB-SubCell"/>
</dbReference>
<evidence type="ECO:0000313" key="11">
    <source>
        <dbReference type="EMBL" id="PJB56884.1"/>
    </source>
</evidence>
<dbReference type="RefSeq" id="WP_406607872.1">
    <property type="nucleotide sequence ID" value="NZ_PFKO01000262.1"/>
</dbReference>
<keyword evidence="5" id="KW-0813">Transport</keyword>